<feature type="region of interest" description="Disordered" evidence="1">
    <location>
        <begin position="250"/>
        <end position="321"/>
    </location>
</feature>
<accession>A0A812KUH4</accession>
<evidence type="ECO:0000313" key="3">
    <source>
        <dbReference type="Proteomes" id="UP000649617"/>
    </source>
</evidence>
<dbReference type="Proteomes" id="UP000649617">
    <property type="component" value="Unassembled WGS sequence"/>
</dbReference>
<feature type="non-terminal residue" evidence="2">
    <location>
        <position position="1"/>
    </location>
</feature>
<feature type="compositionally biased region" description="Basic and acidic residues" evidence="1">
    <location>
        <begin position="312"/>
        <end position="321"/>
    </location>
</feature>
<evidence type="ECO:0000256" key="1">
    <source>
        <dbReference type="SAM" id="MobiDB-lite"/>
    </source>
</evidence>
<sequence>EDLANADTLVLPGSNQDLEPTTACAEVPDTTPSGAPGPQASIEGQPPAAEQSQPKLVLTEQAWTQAFQNYAKAKGVDISNVTRDMIKSSAEGAVHWSTMQQDMSARGPSAQAMGRAFKHRPDVRETYGILLDSLKADFRRSWTASRSFDFADISKQTVHSFTKRKEAANYIRMCRKPELKVSESTWKSVVTVQTRQTIPGSWAAKLEFSKAARAYSAETGTSIGNVDEALLAGTELGIQGWAEKFSTLDFHPRAKSGGDGSNQHTNAGKRPRAKAAPAPAQTSGADVNPPAQEGAGGIFGEEGQPTRRAKNTKRENLVTKKEKEMKELLAQEQASDIEMTRIAASISRDPTWWGWAAEVVAEYKRHRATVLKMYSDNPFFMACKVAALSPKESSKLRKENKDNYLPQLCDFCTSLGPPISRVTEASFQLKEMAAAKLGATQAMQNKDPAATKGKTKAKAKAQSKRCHLGKELPEPHVEWIQEVTIPDEYTRDRIAALLRYTTKGRGRVLKEAFPLLNLNKKTMKTGANVVWNLTLSMLSEKYLKAKAAETHGLLGFVMAMLRKHKNALAEQCATKSPHYFELLSRAGEEAVKFDAVLARHSRMIDAETCGSLFNHYNTFICMCKRADLPILPKGHMMYHCVQRALQHGNPRMYSTYIDESYNGHIARVCRSAHRQGWAMGVFRKLEMHEALTRQY</sequence>
<proteinExistence type="predicted"/>
<dbReference type="OrthoDB" id="424791at2759"/>
<dbReference type="EMBL" id="CAJNIZ010004537">
    <property type="protein sequence ID" value="CAE7233712.1"/>
    <property type="molecule type" value="Genomic_DNA"/>
</dbReference>
<protein>
    <submittedName>
        <fullName evidence="2">Uncharacterized protein</fullName>
    </submittedName>
</protein>
<dbReference type="AlphaFoldDB" id="A0A812KUH4"/>
<name>A0A812KUH4_SYMPI</name>
<evidence type="ECO:0000313" key="2">
    <source>
        <dbReference type="EMBL" id="CAE7233712.1"/>
    </source>
</evidence>
<organism evidence="2 3">
    <name type="scientific">Symbiodinium pilosum</name>
    <name type="common">Dinoflagellate</name>
    <dbReference type="NCBI Taxonomy" id="2952"/>
    <lineage>
        <taxon>Eukaryota</taxon>
        <taxon>Sar</taxon>
        <taxon>Alveolata</taxon>
        <taxon>Dinophyceae</taxon>
        <taxon>Suessiales</taxon>
        <taxon>Symbiodiniaceae</taxon>
        <taxon>Symbiodinium</taxon>
    </lineage>
</organism>
<gene>
    <name evidence="2" type="ORF">SPIL2461_LOCUS3687</name>
</gene>
<reference evidence="2" key="1">
    <citation type="submission" date="2021-02" db="EMBL/GenBank/DDBJ databases">
        <authorList>
            <person name="Dougan E. K."/>
            <person name="Rhodes N."/>
            <person name="Thang M."/>
            <person name="Chan C."/>
        </authorList>
    </citation>
    <scope>NUCLEOTIDE SEQUENCE</scope>
</reference>
<keyword evidence="3" id="KW-1185">Reference proteome</keyword>
<comment type="caution">
    <text evidence="2">The sequence shown here is derived from an EMBL/GenBank/DDBJ whole genome shotgun (WGS) entry which is preliminary data.</text>
</comment>
<feature type="region of interest" description="Disordered" evidence="1">
    <location>
        <begin position="1"/>
        <end position="53"/>
    </location>
</feature>